<keyword evidence="1" id="KW-0732">Signal</keyword>
<dbReference type="STRING" id="1817813.A2008_11580"/>
<dbReference type="AlphaFoldDB" id="A0A1F7WWF0"/>
<evidence type="ECO:0000259" key="2">
    <source>
        <dbReference type="Pfam" id="PF13290"/>
    </source>
</evidence>
<name>A0A1F7WWF0_9BACT</name>
<organism evidence="3 4">
    <name type="scientific">Candidatus Wallbacteria bacterium GWC2_49_35</name>
    <dbReference type="NCBI Taxonomy" id="1817813"/>
    <lineage>
        <taxon>Bacteria</taxon>
        <taxon>Candidatus Walliibacteriota</taxon>
    </lineage>
</organism>
<dbReference type="Gene3D" id="3.80.10.10">
    <property type="entry name" value="Ribonuclease Inhibitor"/>
    <property type="match status" value="1"/>
</dbReference>
<dbReference type="InterPro" id="IPR032675">
    <property type="entry name" value="LRR_dom_sf"/>
</dbReference>
<feature type="domain" description="GH29D-like beta-sandwich" evidence="2">
    <location>
        <begin position="694"/>
        <end position="759"/>
    </location>
</feature>
<dbReference type="Pfam" id="PF13306">
    <property type="entry name" value="LRR_5"/>
    <property type="match status" value="1"/>
</dbReference>
<accession>A0A1F7WWF0</accession>
<evidence type="ECO:0000313" key="4">
    <source>
        <dbReference type="Proteomes" id="UP000178735"/>
    </source>
</evidence>
<evidence type="ECO:0000313" key="3">
    <source>
        <dbReference type="EMBL" id="OGM06415.1"/>
    </source>
</evidence>
<dbReference type="PANTHER" id="PTHR45661:SF3">
    <property type="entry name" value="IG-LIKE DOMAIN-CONTAINING PROTEIN"/>
    <property type="match status" value="1"/>
</dbReference>
<dbReference type="Proteomes" id="UP000178735">
    <property type="component" value="Unassembled WGS sequence"/>
</dbReference>
<dbReference type="InterPro" id="IPR059177">
    <property type="entry name" value="GH29D-like_dom"/>
</dbReference>
<comment type="caution">
    <text evidence="3">The sequence shown here is derived from an EMBL/GenBank/DDBJ whole genome shotgun (WGS) entry which is preliminary data.</text>
</comment>
<dbReference type="Pfam" id="PF13290">
    <property type="entry name" value="CHB_HEX_C_1"/>
    <property type="match status" value="1"/>
</dbReference>
<evidence type="ECO:0000256" key="1">
    <source>
        <dbReference type="SAM" id="SignalP"/>
    </source>
</evidence>
<dbReference type="SUPFAM" id="SSF52058">
    <property type="entry name" value="L domain-like"/>
    <property type="match status" value="1"/>
</dbReference>
<sequence length="1083" mass="115601">MFKKILSGSLLLVFLFSNASLFVPPVLAFAQTAATDQSISLKSGFNFVSFTVAPPATPSEFQSKDSNIEDIYLYSAAAGSFLSVSDGTLTSLAVGKGYIIKSKVDTSITINGPPASTVGDITLKKGFNLLGFSKLSSSSPVNAFTKLMNASSAIAGVYKWNAAAGSFLQVIRDSEGNVTMLDGSDPSLKPGEAYFVNVSQDTKINYDDGVRLTKFFAGLYTDPNSDTVAAGGTYDLNKVKVYALYSDGSTVEVTSAAVFTANAGTVSGRTYTAPKYSTTAIIKVSYTETASDVSKECYFSLVISSVSSGAVKTTSYRCSYKLSPAAKVVDEEALVTYSVSSSEIVLTASSGVSMPAAGDVLIGYHGDGYLRKATAVTSQNGKVYVSTVQSNLEEAFETLDYSYKGKLSALQASSTAAPGSPESYAVARFLRSKTVMPAPSPDRSIISKDNLKKIMDNVSITVSLTKADVNFDPVFECDIEIGWFKLKKFLFVVGGDLAASLEFSVEAKAKADLPIQSEIEIFHSAPHFFSIGPVPFSFEWDINCGVDASVSVTGSYNFSGVWKYGVRAGAQYSAETGTWTKINQITKTSSSENSYELKGALELKPYFNIGFAIKLAAVTGPKIYLEAYFLFIAEMTSIDKVAVTVSAGAGAGVSFVVEILSWTLAEFNSELFSFGWNIYEKTIDFFVAAPVITPAGGSYTADQTVEITCATQGAVIRYTTDGSAPSVSLGNIYSGPIIVSRSMTIKAVAYKSAAVASTTASAQFAINDILFPETPESAFAFYCTKHSYGTQYCDDSCSEYKAYLLYASETSVVTVPASCTIKDKIRNVIEFNITNGNPVMAVKVSEGITGVYVQSNNYLKKIVLPVSVKNFVFSYCNHLNDVSIPYGVTAISENAFKACKGLASIDIPSSVTSIGDYAFQECVSLSSVTLPSSLTYIGCNSFLGTGLRSVKIPDSVTSIGAAAFNRTKALEDITFSINIKTLPEYTLSESSVAEVYGLEGVTWIGKSAFTGCQNLKTVSLGKDLNKIGDMAFYNCESLESIYFSGDAPVLEGAIIYLPNAIYFKAGTAGWTTPTWNAKNSYQY</sequence>
<dbReference type="InterPro" id="IPR053139">
    <property type="entry name" value="Surface_bspA-like"/>
</dbReference>
<feature type="chain" id="PRO_5009533619" description="GH29D-like beta-sandwich domain-containing protein" evidence="1">
    <location>
        <begin position="20"/>
        <end position="1083"/>
    </location>
</feature>
<proteinExistence type="predicted"/>
<feature type="signal peptide" evidence="1">
    <location>
        <begin position="1"/>
        <end position="19"/>
    </location>
</feature>
<gene>
    <name evidence="3" type="ORF">A2008_11580</name>
</gene>
<dbReference type="PANTHER" id="PTHR45661">
    <property type="entry name" value="SURFACE ANTIGEN"/>
    <property type="match status" value="1"/>
</dbReference>
<protein>
    <recommendedName>
        <fullName evidence="2">GH29D-like beta-sandwich domain-containing protein</fullName>
    </recommendedName>
</protein>
<dbReference type="InterPro" id="IPR026906">
    <property type="entry name" value="LRR_5"/>
</dbReference>
<dbReference type="EMBL" id="MGFH01000064">
    <property type="protein sequence ID" value="OGM06415.1"/>
    <property type="molecule type" value="Genomic_DNA"/>
</dbReference>
<reference evidence="3 4" key="1">
    <citation type="journal article" date="2016" name="Nat. Commun.">
        <title>Thousands of microbial genomes shed light on interconnected biogeochemical processes in an aquifer system.</title>
        <authorList>
            <person name="Anantharaman K."/>
            <person name="Brown C.T."/>
            <person name="Hug L.A."/>
            <person name="Sharon I."/>
            <person name="Castelle C.J."/>
            <person name="Probst A.J."/>
            <person name="Thomas B.C."/>
            <person name="Singh A."/>
            <person name="Wilkins M.J."/>
            <person name="Karaoz U."/>
            <person name="Brodie E.L."/>
            <person name="Williams K.H."/>
            <person name="Hubbard S.S."/>
            <person name="Banfield J.F."/>
        </authorList>
    </citation>
    <scope>NUCLEOTIDE SEQUENCE [LARGE SCALE GENOMIC DNA]</scope>
</reference>